<organism evidence="6 7">
    <name type="scientific">Methylorubrum zatmanii</name>
    <dbReference type="NCBI Taxonomy" id="29429"/>
    <lineage>
        <taxon>Bacteria</taxon>
        <taxon>Pseudomonadati</taxon>
        <taxon>Pseudomonadota</taxon>
        <taxon>Alphaproteobacteria</taxon>
        <taxon>Hyphomicrobiales</taxon>
        <taxon>Methylobacteriaceae</taxon>
        <taxon>Methylorubrum</taxon>
    </lineage>
</organism>
<feature type="transmembrane region" description="Helical" evidence="5">
    <location>
        <begin position="58"/>
        <end position="84"/>
    </location>
</feature>
<evidence type="ECO:0000313" key="6">
    <source>
        <dbReference type="EMBL" id="MFC6388976.1"/>
    </source>
</evidence>
<sequence>MNRRRALGGIGAGPCAALGLAAPRLRGRLVFAGLLLLPFLVPKTVLLSWTGLSRGAPALIAAQTLMALPFTTVIVTVIVLAMLIRLDRRLAAGRPDRLDVPGRARPAPILDRRLGVPA</sequence>
<name>A0ABW1WMR1_9HYPH</name>
<evidence type="ECO:0000256" key="4">
    <source>
        <dbReference type="ARBA" id="ARBA00023136"/>
    </source>
</evidence>
<dbReference type="EMBL" id="JBHSTT010000023">
    <property type="protein sequence ID" value="MFC6388976.1"/>
    <property type="molecule type" value="Genomic_DNA"/>
</dbReference>
<keyword evidence="7" id="KW-1185">Reference proteome</keyword>
<dbReference type="InterPro" id="IPR035906">
    <property type="entry name" value="MetI-like_sf"/>
</dbReference>
<feature type="transmembrane region" description="Helical" evidence="5">
    <location>
        <begin position="29"/>
        <end position="52"/>
    </location>
</feature>
<comment type="subcellular location">
    <subcellularLocation>
        <location evidence="1">Membrane</location>
        <topology evidence="1">Multi-pass membrane protein</topology>
    </subcellularLocation>
</comment>
<evidence type="ECO:0000256" key="1">
    <source>
        <dbReference type="ARBA" id="ARBA00004141"/>
    </source>
</evidence>
<dbReference type="Proteomes" id="UP001596237">
    <property type="component" value="Unassembled WGS sequence"/>
</dbReference>
<gene>
    <name evidence="6" type="ORF">ACFQDP_06440</name>
</gene>
<evidence type="ECO:0000313" key="7">
    <source>
        <dbReference type="Proteomes" id="UP001596237"/>
    </source>
</evidence>
<evidence type="ECO:0008006" key="8">
    <source>
        <dbReference type="Google" id="ProtNLM"/>
    </source>
</evidence>
<keyword evidence="2 5" id="KW-0812">Transmembrane</keyword>
<evidence type="ECO:0000256" key="3">
    <source>
        <dbReference type="ARBA" id="ARBA00022989"/>
    </source>
</evidence>
<dbReference type="SUPFAM" id="SSF161098">
    <property type="entry name" value="MetI-like"/>
    <property type="match status" value="1"/>
</dbReference>
<accession>A0ABW1WMR1</accession>
<protein>
    <recommendedName>
        <fullName evidence="8">ABC transmembrane type-1 domain-containing protein</fullName>
    </recommendedName>
</protein>
<proteinExistence type="predicted"/>
<keyword evidence="4 5" id="KW-0472">Membrane</keyword>
<keyword evidence="3 5" id="KW-1133">Transmembrane helix</keyword>
<evidence type="ECO:0000256" key="5">
    <source>
        <dbReference type="SAM" id="Phobius"/>
    </source>
</evidence>
<evidence type="ECO:0000256" key="2">
    <source>
        <dbReference type="ARBA" id="ARBA00022692"/>
    </source>
</evidence>
<reference evidence="7" key="1">
    <citation type="journal article" date="2019" name="Int. J. Syst. Evol. Microbiol.">
        <title>The Global Catalogue of Microorganisms (GCM) 10K type strain sequencing project: providing services to taxonomists for standard genome sequencing and annotation.</title>
        <authorList>
            <consortium name="The Broad Institute Genomics Platform"/>
            <consortium name="The Broad Institute Genome Sequencing Center for Infectious Disease"/>
            <person name="Wu L."/>
            <person name="Ma J."/>
        </authorList>
    </citation>
    <scope>NUCLEOTIDE SEQUENCE [LARGE SCALE GENOMIC DNA]</scope>
    <source>
        <strain evidence="7">CCUG 36916</strain>
    </source>
</reference>
<comment type="caution">
    <text evidence="6">The sequence shown here is derived from an EMBL/GenBank/DDBJ whole genome shotgun (WGS) entry which is preliminary data.</text>
</comment>
<dbReference type="RefSeq" id="WP_009867451.1">
    <property type="nucleotide sequence ID" value="NZ_JBHSTT010000023.1"/>
</dbReference>